<name>M3JU90_CANMX</name>
<feature type="compositionally biased region" description="Basic residues" evidence="2">
    <location>
        <begin position="193"/>
        <end position="214"/>
    </location>
</feature>
<feature type="compositionally biased region" description="Low complexity" evidence="2">
    <location>
        <begin position="218"/>
        <end position="230"/>
    </location>
</feature>
<evidence type="ECO:0000256" key="1">
    <source>
        <dbReference type="SAM" id="Coils"/>
    </source>
</evidence>
<feature type="region of interest" description="Disordered" evidence="2">
    <location>
        <begin position="1"/>
        <end position="51"/>
    </location>
</feature>
<dbReference type="EMBL" id="AOGT01002268">
    <property type="protein sequence ID" value="EMG45934.1"/>
    <property type="molecule type" value="Genomic_DNA"/>
</dbReference>
<sequence length="243" mass="27138">MSIPNGSNSANTSYNGIPIIPLDEDASDDSANQFAGDLTDDANSAEDERGVARYQALQVNNNDDDVNVTVVTLSNNVGPSIPTEQPKDGDDSNTTATETTTDKEKEKEKNKRKELTAEQRNYIYGIHDGAQKLYEKYEEVHKKYEELLRNHKKLQGLKKTDITDLVKRQKLPRLNATDLEAVSGVKYETFKTTLRRRRDRQNGHTQKRSGRKRKVDVEAAAAESNPAAESQKSNNQSTEPSAL</sequence>
<feature type="region of interest" description="Disordered" evidence="2">
    <location>
        <begin position="74"/>
        <end position="114"/>
    </location>
</feature>
<dbReference type="AlphaFoldDB" id="M3JU90"/>
<proteinExistence type="predicted"/>
<evidence type="ECO:0000313" key="3">
    <source>
        <dbReference type="EMBL" id="EMG45934.1"/>
    </source>
</evidence>
<gene>
    <name evidence="3" type="ORF">G210_3856</name>
</gene>
<feature type="coiled-coil region" evidence="1">
    <location>
        <begin position="127"/>
        <end position="157"/>
    </location>
</feature>
<reference evidence="3 4" key="1">
    <citation type="submission" date="2013-02" db="EMBL/GenBank/DDBJ databases">
        <title>Genome sequence of Candida maltosa Xu316, a potential industrial strain for xylitol and ethanol production.</title>
        <authorList>
            <person name="Yu J."/>
            <person name="Wang Q."/>
            <person name="Geng X."/>
            <person name="Bao W."/>
            <person name="He P."/>
            <person name="Cai J."/>
        </authorList>
    </citation>
    <scope>NUCLEOTIDE SEQUENCE [LARGE SCALE GENOMIC DNA]</scope>
    <source>
        <strain evidence="4">Xu316</strain>
    </source>
</reference>
<keyword evidence="4" id="KW-1185">Reference proteome</keyword>
<evidence type="ECO:0000256" key="2">
    <source>
        <dbReference type="SAM" id="MobiDB-lite"/>
    </source>
</evidence>
<organism evidence="3 4">
    <name type="scientific">Candida maltosa (strain Xu316)</name>
    <name type="common">Yeast</name>
    <dbReference type="NCBI Taxonomy" id="1245528"/>
    <lineage>
        <taxon>Eukaryota</taxon>
        <taxon>Fungi</taxon>
        <taxon>Dikarya</taxon>
        <taxon>Ascomycota</taxon>
        <taxon>Saccharomycotina</taxon>
        <taxon>Pichiomycetes</taxon>
        <taxon>Debaryomycetaceae</taxon>
        <taxon>Candida/Lodderomyces clade</taxon>
        <taxon>Candida</taxon>
    </lineage>
</organism>
<dbReference type="OrthoDB" id="4027935at2759"/>
<evidence type="ECO:0000313" key="4">
    <source>
        <dbReference type="Proteomes" id="UP000011777"/>
    </source>
</evidence>
<feature type="compositionally biased region" description="Polar residues" evidence="2">
    <location>
        <begin position="231"/>
        <end position="243"/>
    </location>
</feature>
<comment type="caution">
    <text evidence="3">The sequence shown here is derived from an EMBL/GenBank/DDBJ whole genome shotgun (WGS) entry which is preliminary data.</text>
</comment>
<dbReference type="Proteomes" id="UP000011777">
    <property type="component" value="Unassembled WGS sequence"/>
</dbReference>
<protein>
    <submittedName>
        <fullName evidence="3">Uncharacterized protein</fullName>
    </submittedName>
</protein>
<feature type="region of interest" description="Disordered" evidence="2">
    <location>
        <begin position="193"/>
        <end position="243"/>
    </location>
</feature>
<keyword evidence="1" id="KW-0175">Coiled coil</keyword>
<feature type="compositionally biased region" description="Polar residues" evidence="2">
    <location>
        <begin position="1"/>
        <end position="15"/>
    </location>
</feature>
<dbReference type="HOGENOM" id="CLU_1142470_0_0_1"/>
<feature type="compositionally biased region" description="Basic and acidic residues" evidence="2">
    <location>
        <begin position="100"/>
        <end position="114"/>
    </location>
</feature>
<accession>M3JU90</accession>